<protein>
    <submittedName>
        <fullName evidence="1">Uncharacterized protein</fullName>
    </submittedName>
</protein>
<gene>
    <name evidence="1" type="ORF">LUCI_4977</name>
</gene>
<dbReference type="EMBL" id="UPPP01000133">
    <property type="protein sequence ID" value="VBB09679.1"/>
    <property type="molecule type" value="Genomic_DNA"/>
</dbReference>
<accession>A0A498REC6</accession>
<dbReference type="RefSeq" id="WP_126720625.1">
    <property type="nucleotide sequence ID" value="NZ_UPPP01000133.1"/>
</dbReference>
<name>A0A498REC6_9FIRM</name>
<reference evidence="1 2" key="1">
    <citation type="submission" date="2018-06" db="EMBL/GenBank/DDBJ databases">
        <authorList>
            <person name="Strepis N."/>
        </authorList>
    </citation>
    <scope>NUCLEOTIDE SEQUENCE [LARGE SCALE GENOMIC DNA]</scope>
    <source>
        <strain evidence="1">LUCI</strain>
    </source>
</reference>
<evidence type="ECO:0000313" key="1">
    <source>
        <dbReference type="EMBL" id="VBB09679.1"/>
    </source>
</evidence>
<dbReference type="AlphaFoldDB" id="A0A498REC6"/>
<dbReference type="Proteomes" id="UP000277811">
    <property type="component" value="Unassembled WGS sequence"/>
</dbReference>
<organism evidence="1 2">
    <name type="scientific">Lucifera butyrica</name>
    <dbReference type="NCBI Taxonomy" id="1351585"/>
    <lineage>
        <taxon>Bacteria</taxon>
        <taxon>Bacillati</taxon>
        <taxon>Bacillota</taxon>
        <taxon>Negativicutes</taxon>
        <taxon>Veillonellales</taxon>
        <taxon>Veillonellaceae</taxon>
        <taxon>Lucifera</taxon>
    </lineage>
</organism>
<proteinExistence type="predicted"/>
<evidence type="ECO:0000313" key="2">
    <source>
        <dbReference type="Proteomes" id="UP000277811"/>
    </source>
</evidence>
<sequence>MNKFVITAEIVMKMIEHGKIISSSDPNNPEKQNEGFVKEVCKAYKAIYETIQGAEKSEFNK</sequence>
<keyword evidence="2" id="KW-1185">Reference proteome</keyword>